<dbReference type="AlphaFoldDB" id="A0M165"/>
<dbReference type="RefSeq" id="WP_011709273.1">
    <property type="nucleotide sequence ID" value="NC_008571.1"/>
</dbReference>
<evidence type="ECO:0000313" key="3">
    <source>
        <dbReference type="Proteomes" id="UP000000755"/>
    </source>
</evidence>
<dbReference type="HOGENOM" id="CLU_859868_0_0_10"/>
<dbReference type="eggNOG" id="ENOG5033F67">
    <property type="taxonomic scope" value="Bacteria"/>
</dbReference>
<protein>
    <submittedName>
        <fullName evidence="2">Membrane protein</fullName>
    </submittedName>
</protein>
<sequence>MKKFLQKLFEGIYNNILYVALIVGGFFLMFAFTNLIFETGENGGWREFFKVAGTTILSSGVFMAIAKSHQFTNIFKDELRSVIYSSEHLENRNDLDDIWIRVSEALCKQKFHTINKKVFNTIKKYYLPFDQEYFYKRFDMDATYEFIDEYPDYIKAEIELDTDIVVDDPDGFKYYFSSIIPLPPNDNGRTQYNLEEIKINDEVLEDVKEKGFLKTTRTEKALSIDFKYHIPTSNDEIKITRKDTTIYNLDSNPFSSHSASWLYKMFNVRITYPKNLHIDWVDFGVLGKWTHNLKSTNSHNVLKANYNGLIFKNQGFMILFRKL</sequence>
<keyword evidence="1" id="KW-0812">Transmembrane</keyword>
<dbReference type="Proteomes" id="UP000000755">
    <property type="component" value="Chromosome"/>
</dbReference>
<feature type="transmembrane region" description="Helical" evidence="1">
    <location>
        <begin position="48"/>
        <end position="66"/>
    </location>
</feature>
<proteinExistence type="predicted"/>
<dbReference type="EMBL" id="CU207366">
    <property type="protein sequence ID" value="CAL66360.1"/>
    <property type="molecule type" value="Genomic_DNA"/>
</dbReference>
<accession>A0M165</accession>
<name>A0M165_CHRFK</name>
<keyword evidence="1" id="KW-1133">Transmembrane helix</keyword>
<evidence type="ECO:0000256" key="1">
    <source>
        <dbReference type="SAM" id="Phobius"/>
    </source>
</evidence>
<evidence type="ECO:0000313" key="2">
    <source>
        <dbReference type="EMBL" id="CAL66360.1"/>
    </source>
</evidence>
<reference evidence="2 3" key="1">
    <citation type="journal article" date="2006" name="Environ. Microbiol.">
        <title>Whole genome analysis of the marine Bacteroidetes'Gramella forsetii' reveals adaptations to degradation of polymeric organic matter.</title>
        <authorList>
            <person name="Bauer M."/>
            <person name="Kube M."/>
            <person name="Teeling H."/>
            <person name="Richter M."/>
            <person name="Lombardot T."/>
            <person name="Allers E."/>
            <person name="Wuerdemann C.A."/>
            <person name="Quast C."/>
            <person name="Kuhl H."/>
            <person name="Knaust F."/>
            <person name="Woebken D."/>
            <person name="Bischof K."/>
            <person name="Mussmann M."/>
            <person name="Choudhuri J.V."/>
            <person name="Meyer F."/>
            <person name="Reinhardt R."/>
            <person name="Amann R.I."/>
            <person name="Gloeckner F.O."/>
        </authorList>
    </citation>
    <scope>NUCLEOTIDE SEQUENCE [LARGE SCALE GENOMIC DNA]</scope>
    <source>
        <strain evidence="2 3">KT0803</strain>
    </source>
</reference>
<organism evidence="2 3">
    <name type="scientific">Christiangramia forsetii (strain DSM 17595 / CGMCC 1.15422 / KT0803)</name>
    <name type="common">Gramella forsetii</name>
    <dbReference type="NCBI Taxonomy" id="411154"/>
    <lineage>
        <taxon>Bacteria</taxon>
        <taxon>Pseudomonadati</taxon>
        <taxon>Bacteroidota</taxon>
        <taxon>Flavobacteriia</taxon>
        <taxon>Flavobacteriales</taxon>
        <taxon>Flavobacteriaceae</taxon>
        <taxon>Christiangramia</taxon>
    </lineage>
</organism>
<dbReference type="KEGG" id="gfo:GFO_1386"/>
<keyword evidence="1" id="KW-0472">Membrane</keyword>
<dbReference type="OrthoDB" id="1351085at2"/>
<gene>
    <name evidence="2" type="ordered locus">GFO_1386</name>
</gene>
<feature type="transmembrane region" description="Helical" evidence="1">
    <location>
        <begin position="12"/>
        <end position="36"/>
    </location>
</feature>